<dbReference type="EMBL" id="OV696699">
    <property type="protein sequence ID" value="CAH1245528.1"/>
    <property type="molecule type" value="Genomic_DNA"/>
</dbReference>
<proteinExistence type="predicted"/>
<feature type="region of interest" description="Disordered" evidence="1">
    <location>
        <begin position="112"/>
        <end position="153"/>
    </location>
</feature>
<protein>
    <submittedName>
        <fullName evidence="2">Hypp7496 protein</fullName>
    </submittedName>
</protein>
<name>A0A8J9Z1M8_BRALA</name>
<feature type="compositionally biased region" description="Basic and acidic residues" evidence="1">
    <location>
        <begin position="1"/>
        <end position="45"/>
    </location>
</feature>
<sequence length="153" mass="16960">MREGEKEVRKERREGEKEEGKKRGKDGVKGGDHGKAERMEWGGKEGDEEGREEEGSGTGRRGPGREREPGPDGRKRRILSRSGRKTAAGLVSECARAVWDFVGRNFGARYGVVSAGGGGFRQRDHRRGLRSAGRRAGPRQGEPRPSRWTYTAI</sequence>
<gene>
    <name evidence="2" type="primary">Hypp7496</name>
    <name evidence="2" type="ORF">BLAG_LOCUS7825</name>
</gene>
<feature type="compositionally biased region" description="Basic residues" evidence="1">
    <location>
        <begin position="74"/>
        <end position="84"/>
    </location>
</feature>
<feature type="compositionally biased region" description="Basic residues" evidence="1">
    <location>
        <begin position="123"/>
        <end position="137"/>
    </location>
</feature>
<dbReference type="OrthoDB" id="10675504at2759"/>
<dbReference type="Proteomes" id="UP000838412">
    <property type="component" value="Chromosome 14"/>
</dbReference>
<keyword evidence="3" id="KW-1185">Reference proteome</keyword>
<feature type="compositionally biased region" description="Basic and acidic residues" evidence="1">
    <location>
        <begin position="63"/>
        <end position="73"/>
    </location>
</feature>
<organism evidence="2 3">
    <name type="scientific">Branchiostoma lanceolatum</name>
    <name type="common">Common lancelet</name>
    <name type="synonym">Amphioxus lanceolatum</name>
    <dbReference type="NCBI Taxonomy" id="7740"/>
    <lineage>
        <taxon>Eukaryota</taxon>
        <taxon>Metazoa</taxon>
        <taxon>Chordata</taxon>
        <taxon>Cephalochordata</taxon>
        <taxon>Leptocardii</taxon>
        <taxon>Amphioxiformes</taxon>
        <taxon>Branchiostomatidae</taxon>
        <taxon>Branchiostoma</taxon>
    </lineage>
</organism>
<accession>A0A8J9Z1M8</accession>
<evidence type="ECO:0000256" key="1">
    <source>
        <dbReference type="SAM" id="MobiDB-lite"/>
    </source>
</evidence>
<dbReference type="AlphaFoldDB" id="A0A8J9Z1M8"/>
<evidence type="ECO:0000313" key="3">
    <source>
        <dbReference type="Proteomes" id="UP000838412"/>
    </source>
</evidence>
<feature type="region of interest" description="Disordered" evidence="1">
    <location>
        <begin position="1"/>
        <end position="90"/>
    </location>
</feature>
<reference evidence="2" key="1">
    <citation type="submission" date="2022-01" db="EMBL/GenBank/DDBJ databases">
        <authorList>
            <person name="Braso-Vives M."/>
        </authorList>
    </citation>
    <scope>NUCLEOTIDE SEQUENCE</scope>
</reference>
<evidence type="ECO:0000313" key="2">
    <source>
        <dbReference type="EMBL" id="CAH1245528.1"/>
    </source>
</evidence>